<keyword evidence="6" id="KW-0964">Secreted</keyword>
<sequence length="1538" mass="161650">MLFRRFEMSSEKDIKSTCSKFSLSVVAAILASVSGLASCVDLHAGGQSVNELVYVGPQAVLLLDQIRDLFVGSKDSQAEGQYRLIVGDPSSFQEKDADTLPGKVEQSTLFSVTNPVVFQGVDQQDQVSSQGLICSFTSSNLDSPRDGESFLGIAFVGDSSKAGITLTDVKASLSGAALYSTEDLIFEKIKGGLEFASCSSLEQGGACAAQSILIHDCQGLQVKHCTTAVNAEGSSANDHLGFGGGAFFVTGSLSGEKSLYMPAGDMVVANCDGAISFEGNSANFANGGAIAASGKVLFVANDKKTSFIENRALSGGAIAASSDIAFQNCAELVFKGNCAIGTEDKGSLGGGAISSLGTVLLQGNYGITCDKNESASQGGAIFGKNCQISDNEGPVVFRDSTACLGGGAIAAQEIVSIQNNQAGISFEGGKASFGGGIACGSFSSAGGASVLGTIDISKNLGAISFSRTLCTTSDLGQMEYQGGGALFGENISLSENAGVLTFKDNIVKTFASNGKILGGGAILATGKVEITNNSGGISFTGNARAPQALPTQEEFPLFSKKEGRPLSSGYSGGGAILGREVAILHNAAVVFEQNRLQCSEEEATLLGCCGGGAVHGMDSTSIVGNSSVRFGNNYAMGQGVSGGALLSKTVQLAGNGSVDFSRNIASLGGGALQASEGNCELVDNGYVLFRDNRGRVYGGAISCLRGDVVISGNKGRVEFKDNIATRLYVEETVEKVEEVEPAPEQKDNNELSFLGSAEQSFITAANQALFVSEDGDLSPESSISSEELVKRRECAGGAIFAKRVRIVDNQEAVVFSNNFSDIYGGAIFTGSLREEDKLDGQIPEVLISGNAGDVVFSGNSSKHDEHLPHTGGGAICTQNLTISQNTGNVLFYNNVACSGGAVRIEDHGNVLLEAFGGDIVFKGNSSFRAQGSDAIYFAGKESHITALNATEGHAIVFHDALVFENLEERKSAEVLLINSRENPGYTGSIRFLEAESKVPQCIHVQQGSLELLNGATLCSYGFKQDAGAKLVLAAGAKLKILDSGTPVQQGHAISKPEAEIESSSEPEGAHSLWIAKNAQTTVPMVDIHTISVDLASFSSSQQEGTVEAPQVIVPGGSYVRSGELNLELVNTTGTGYENHALLKNEAKVPLMSFVASGDEASAEISNLSVSDLQIHVVTPEIEEDTYGHMGDWSEAKIQDGTLVISWNPTGYRLDPQKAGALVFNALWEEGAVLSALKNARFAHNLTAQRMEFDYSTNVWGFAFGGFRTLSAENLVAIDGYKGAYGGASAGVDIQLMEDFVLGVSGAAFLGKMDSQKFDAEVSRKGVVGSVYTGFLAGSWFFKGQYSLGETQNDMKTRYGVLGESSASWTSRGVLADALVEYRSLVGPVRPTFYALHFNPYVEVSYASMKFPGFTEQGREARSFEDASLTNITIPLGMKFELAFIKGQFSEVNSLGISYAWEAYRKVEGGAVQLLEAGFDWEGAPMDLPRQELRVALENNTEWSSYFSTVLGLTAFCGGFTSTDSKLGYEANTGLRLIF</sequence>
<proteinExistence type="inferred from homology"/>
<dbReference type="GO" id="GO:0009279">
    <property type="term" value="C:cell outer membrane"/>
    <property type="evidence" value="ECO:0007669"/>
    <property type="project" value="UniProtKB-SubCell"/>
</dbReference>
<evidence type="ECO:0000256" key="3">
    <source>
        <dbReference type="ARBA" id="ARBA00007542"/>
    </source>
</evidence>
<dbReference type="InterPro" id="IPR011427">
    <property type="entry name" value="Polymorphic_membr_middle"/>
</dbReference>
<evidence type="ECO:0000256" key="7">
    <source>
        <dbReference type="ARBA" id="ARBA00022692"/>
    </source>
</evidence>
<comment type="similarity">
    <text evidence="3">Belongs to the PMP outer membrane protein family.</text>
</comment>
<keyword evidence="8" id="KW-0732">Signal</keyword>
<keyword evidence="7" id="KW-0812">Transmembrane</keyword>
<gene>
    <name evidence="12" type="ordered locus">CTO_0884</name>
</gene>
<dbReference type="PATRIC" id="fig|580047.4.peg.899"/>
<evidence type="ECO:0000313" key="13">
    <source>
        <dbReference type="Proteomes" id="UP000009287"/>
    </source>
</evidence>
<protein>
    <submittedName>
        <fullName evidence="12">Polymorphic outer membrane protein</fullName>
    </submittedName>
</protein>
<dbReference type="Pfam" id="PF07548">
    <property type="entry name" value="ChlamPMP_M"/>
    <property type="match status" value="1"/>
</dbReference>
<evidence type="ECO:0000259" key="11">
    <source>
        <dbReference type="PROSITE" id="PS51208"/>
    </source>
</evidence>
<dbReference type="Pfam" id="PF03797">
    <property type="entry name" value="Autotransporter"/>
    <property type="match status" value="1"/>
</dbReference>
<evidence type="ECO:0000256" key="4">
    <source>
        <dbReference type="ARBA" id="ARBA00022452"/>
    </source>
</evidence>
<dbReference type="EMBL" id="CP002401">
    <property type="protein sequence ID" value="AEP35709.1"/>
    <property type="molecule type" value="Genomic_DNA"/>
</dbReference>
<keyword evidence="9" id="KW-0472">Membrane</keyword>
<dbReference type="InterPro" id="IPR036709">
    <property type="entry name" value="Autotransporte_beta_dom_sf"/>
</dbReference>
<dbReference type="PROSITE" id="PS51208">
    <property type="entry name" value="AUTOTRANSPORTER"/>
    <property type="match status" value="1"/>
</dbReference>
<dbReference type="Proteomes" id="UP000009287">
    <property type="component" value="Chromosome"/>
</dbReference>
<keyword evidence="4" id="KW-1134">Transmembrane beta strand</keyword>
<evidence type="ECO:0000256" key="6">
    <source>
        <dbReference type="ARBA" id="ARBA00022525"/>
    </source>
</evidence>
<feature type="domain" description="Autotransporter" evidence="11">
    <location>
        <begin position="1251"/>
        <end position="1538"/>
    </location>
</feature>
<dbReference type="SUPFAM" id="SSF103515">
    <property type="entry name" value="Autotransporter"/>
    <property type="match status" value="1"/>
</dbReference>
<evidence type="ECO:0000256" key="5">
    <source>
        <dbReference type="ARBA" id="ARBA00022512"/>
    </source>
</evidence>
<name>G4NPN6_CHLT4</name>
<reference evidence="12 13" key="1">
    <citation type="journal article" date="2011" name="J. Exp. Med.">
        <title>A live-attenuated chlamydial vaccine protects against trachoma in nonhuman primates.</title>
        <authorList>
            <person name="Kari L."/>
            <person name="Whitmire W.M."/>
            <person name="Olivares-Zavaleta N."/>
            <person name="Goheen M.M."/>
            <person name="Taylor L.D."/>
            <person name="Carlson J.H."/>
            <person name="Sturdevant G.L."/>
            <person name="Lu C."/>
            <person name="Bakios L.E."/>
            <person name="Randall L.B."/>
            <person name="Parnell M.J."/>
            <person name="Zhong G."/>
            <person name="Caldwell H.D."/>
        </authorList>
    </citation>
    <scope>NUCLEOTIDE SEQUENCE [LARGE SCALE GENOMIC DNA]</scope>
    <source>
        <strain evidence="12 13">A2497</strain>
    </source>
</reference>
<dbReference type="InterPro" id="IPR005546">
    <property type="entry name" value="Autotransporte_beta"/>
</dbReference>
<dbReference type="NCBIfam" id="TIGR01376">
    <property type="entry name" value="POMP_repeat"/>
    <property type="match status" value="4"/>
</dbReference>
<dbReference type="Pfam" id="PF02415">
    <property type="entry name" value="Chlam_PMP"/>
    <property type="match status" value="2"/>
</dbReference>
<comment type="subcellular location">
    <subcellularLocation>
        <location evidence="2">Cell outer membrane</location>
        <topology evidence="2">Peripheral membrane protein</topology>
        <orientation evidence="2">Extracellular side</orientation>
    </subcellularLocation>
    <subcellularLocation>
        <location evidence="1">Secreted</location>
        <location evidence="1">Cell wall</location>
    </subcellularLocation>
</comment>
<evidence type="ECO:0000256" key="1">
    <source>
        <dbReference type="ARBA" id="ARBA00004191"/>
    </source>
</evidence>
<accession>G4NPN6</accession>
<dbReference type="KEGG" id="cra:CTO_0884"/>
<keyword evidence="10" id="KW-0998">Cell outer membrane</keyword>
<dbReference type="SMART" id="SM00869">
    <property type="entry name" value="Autotransporter"/>
    <property type="match status" value="1"/>
</dbReference>
<dbReference type="InterPro" id="IPR003368">
    <property type="entry name" value="POMP_repeat"/>
</dbReference>
<evidence type="ECO:0000256" key="2">
    <source>
        <dbReference type="ARBA" id="ARBA00004416"/>
    </source>
</evidence>
<keyword evidence="5" id="KW-0134">Cell wall</keyword>
<evidence type="ECO:0000256" key="10">
    <source>
        <dbReference type="ARBA" id="ARBA00023237"/>
    </source>
</evidence>
<evidence type="ECO:0000313" key="12">
    <source>
        <dbReference type="EMBL" id="AEP35709.1"/>
    </source>
</evidence>
<dbReference type="Gene3D" id="2.40.128.130">
    <property type="entry name" value="Autotransporter beta-domain"/>
    <property type="match status" value="1"/>
</dbReference>
<organism evidence="12 13">
    <name type="scientific">Chlamydia trachomatis serovar A (strain A2497)</name>
    <dbReference type="NCBI Taxonomy" id="580047"/>
    <lineage>
        <taxon>Bacteria</taxon>
        <taxon>Pseudomonadati</taxon>
        <taxon>Chlamydiota</taxon>
        <taxon>Chlamydiia</taxon>
        <taxon>Chlamydiales</taxon>
        <taxon>Chlamydiaceae</taxon>
        <taxon>Chlamydia/Chlamydophila group</taxon>
        <taxon>Chlamydia</taxon>
    </lineage>
</organism>
<evidence type="ECO:0000256" key="9">
    <source>
        <dbReference type="ARBA" id="ARBA00023136"/>
    </source>
</evidence>
<evidence type="ECO:0000256" key="8">
    <source>
        <dbReference type="ARBA" id="ARBA00022729"/>
    </source>
</evidence>